<dbReference type="OrthoDB" id="9808480at2"/>
<dbReference type="InterPro" id="IPR011791">
    <property type="entry name" value="CadR-PbrR"/>
</dbReference>
<organism evidence="3 4">
    <name type="scientific">Halopseudomonas formosensis</name>
    <dbReference type="NCBI Taxonomy" id="1002526"/>
    <lineage>
        <taxon>Bacteria</taxon>
        <taxon>Pseudomonadati</taxon>
        <taxon>Pseudomonadota</taxon>
        <taxon>Gammaproteobacteria</taxon>
        <taxon>Pseudomonadales</taxon>
        <taxon>Pseudomonadaceae</taxon>
        <taxon>Halopseudomonas</taxon>
    </lineage>
</organism>
<dbReference type="SUPFAM" id="SSF46955">
    <property type="entry name" value="Putative DNA-binding domain"/>
    <property type="match status" value="1"/>
</dbReference>
<dbReference type="InterPro" id="IPR047057">
    <property type="entry name" value="MerR_fam"/>
</dbReference>
<dbReference type="GO" id="GO:0046872">
    <property type="term" value="F:metal ion binding"/>
    <property type="evidence" value="ECO:0007669"/>
    <property type="project" value="InterPro"/>
</dbReference>
<sequence length="144" mass="16205">MKIGELAARTGCQPVTIRYYEQAGLLPVPPRSEGNYRVYTRAHEERLLFIRNCRALDMSLEEIRQLLDYQDNPSGDCSEINALVEAHIEHVSSRIKVLQQLQDKLVALRQRCTGAEPSCSILQELTAGEPHVSQDSDSHVGHSH</sequence>
<dbReference type="InterPro" id="IPR000551">
    <property type="entry name" value="MerR-type_HTH_dom"/>
</dbReference>
<proteinExistence type="predicted"/>
<dbReference type="InterPro" id="IPR009061">
    <property type="entry name" value="DNA-bd_dom_put_sf"/>
</dbReference>
<dbReference type="Proteomes" id="UP000242815">
    <property type="component" value="Unassembled WGS sequence"/>
</dbReference>
<dbReference type="SMART" id="SM00422">
    <property type="entry name" value="HTH_MERR"/>
    <property type="match status" value="1"/>
</dbReference>
<dbReference type="CDD" id="cd04784">
    <property type="entry name" value="HTH_CadR-PbrR"/>
    <property type="match status" value="1"/>
</dbReference>
<protein>
    <submittedName>
        <fullName evidence="3">Cd(II)/Pb(II)-responsive transcriptional regulator</fullName>
    </submittedName>
</protein>
<keyword evidence="1" id="KW-0238">DNA-binding</keyword>
<accession>A0A1I6BHU0</accession>
<dbReference type="EMBL" id="FOYD01000004">
    <property type="protein sequence ID" value="SFQ80503.1"/>
    <property type="molecule type" value="Genomic_DNA"/>
</dbReference>
<dbReference type="RefSeq" id="WP_090538500.1">
    <property type="nucleotide sequence ID" value="NZ_FOYD01000004.1"/>
</dbReference>
<evidence type="ECO:0000313" key="4">
    <source>
        <dbReference type="Proteomes" id="UP000242815"/>
    </source>
</evidence>
<dbReference type="GO" id="GO:0045893">
    <property type="term" value="P:positive regulation of DNA-templated transcription"/>
    <property type="evidence" value="ECO:0007669"/>
    <property type="project" value="InterPro"/>
</dbReference>
<evidence type="ECO:0000259" key="2">
    <source>
        <dbReference type="PROSITE" id="PS50937"/>
    </source>
</evidence>
<feature type="domain" description="HTH merR-type" evidence="2">
    <location>
        <begin position="1"/>
        <end position="69"/>
    </location>
</feature>
<evidence type="ECO:0000313" key="3">
    <source>
        <dbReference type="EMBL" id="SFQ80503.1"/>
    </source>
</evidence>
<dbReference type="STRING" id="1002526.SAMN05216578_10476"/>
<dbReference type="GO" id="GO:0003700">
    <property type="term" value="F:DNA-binding transcription factor activity"/>
    <property type="evidence" value="ECO:0007669"/>
    <property type="project" value="InterPro"/>
</dbReference>
<evidence type="ECO:0000256" key="1">
    <source>
        <dbReference type="ARBA" id="ARBA00023125"/>
    </source>
</evidence>
<dbReference type="PROSITE" id="PS50937">
    <property type="entry name" value="HTH_MERR_2"/>
    <property type="match status" value="1"/>
</dbReference>
<dbReference type="Gene3D" id="1.10.1660.10">
    <property type="match status" value="1"/>
</dbReference>
<dbReference type="Pfam" id="PF13411">
    <property type="entry name" value="MerR_1"/>
    <property type="match status" value="1"/>
</dbReference>
<name>A0A1I6BHU0_9GAMM</name>
<reference evidence="3 4" key="1">
    <citation type="submission" date="2016-10" db="EMBL/GenBank/DDBJ databases">
        <authorList>
            <person name="de Groot N.N."/>
        </authorList>
    </citation>
    <scope>NUCLEOTIDE SEQUENCE [LARGE SCALE GENOMIC DNA]</scope>
    <source>
        <strain evidence="3 4">JCM 18415</strain>
    </source>
</reference>
<gene>
    <name evidence="3" type="ORF">SAMN05216578_10476</name>
</gene>
<dbReference type="PANTHER" id="PTHR30204:SF92">
    <property type="entry name" value="HTH-TYPE TRANSCRIPTIONAL REGULATOR ZNTR"/>
    <property type="match status" value="1"/>
</dbReference>
<dbReference type="PRINTS" id="PR00040">
    <property type="entry name" value="HTHMERR"/>
</dbReference>
<dbReference type="GO" id="GO:0003677">
    <property type="term" value="F:DNA binding"/>
    <property type="evidence" value="ECO:0007669"/>
    <property type="project" value="UniProtKB-KW"/>
</dbReference>
<dbReference type="NCBIfam" id="TIGR02047">
    <property type="entry name" value="CadR-PbrR"/>
    <property type="match status" value="1"/>
</dbReference>
<dbReference type="AlphaFoldDB" id="A0A1I6BHU0"/>
<dbReference type="PANTHER" id="PTHR30204">
    <property type="entry name" value="REDOX-CYCLING DRUG-SENSING TRANSCRIPTIONAL ACTIVATOR SOXR"/>
    <property type="match status" value="1"/>
</dbReference>